<name>A0A444YV64_ARAHY</name>
<dbReference type="InterPro" id="IPR025836">
    <property type="entry name" value="Zn_knuckle_CX2CX4HX4C"/>
</dbReference>
<dbReference type="GO" id="GO:0003676">
    <property type="term" value="F:nucleic acid binding"/>
    <property type="evidence" value="ECO:0007669"/>
    <property type="project" value="InterPro"/>
</dbReference>
<dbReference type="GO" id="GO:0008270">
    <property type="term" value="F:zinc ion binding"/>
    <property type="evidence" value="ECO:0007669"/>
    <property type="project" value="UniProtKB-KW"/>
</dbReference>
<dbReference type="Pfam" id="PF14392">
    <property type="entry name" value="zf-CCHC_4"/>
    <property type="match status" value="1"/>
</dbReference>
<organism evidence="4 5">
    <name type="scientific">Arachis hypogaea</name>
    <name type="common">Peanut</name>
    <dbReference type="NCBI Taxonomy" id="3818"/>
    <lineage>
        <taxon>Eukaryota</taxon>
        <taxon>Viridiplantae</taxon>
        <taxon>Streptophyta</taxon>
        <taxon>Embryophyta</taxon>
        <taxon>Tracheophyta</taxon>
        <taxon>Spermatophyta</taxon>
        <taxon>Magnoliopsida</taxon>
        <taxon>eudicotyledons</taxon>
        <taxon>Gunneridae</taxon>
        <taxon>Pentapetalae</taxon>
        <taxon>rosids</taxon>
        <taxon>fabids</taxon>
        <taxon>Fabales</taxon>
        <taxon>Fabaceae</taxon>
        <taxon>Papilionoideae</taxon>
        <taxon>50 kb inversion clade</taxon>
        <taxon>dalbergioids sensu lato</taxon>
        <taxon>Dalbergieae</taxon>
        <taxon>Pterocarpus clade</taxon>
        <taxon>Arachis</taxon>
    </lineage>
</organism>
<proteinExistence type="predicted"/>
<sequence>MEFWVQIHGLPLENMNSETGRIIRDMMGIVIDVEDPMKNHVLMRTFLRVRVAVDILKPLSTGFYMARENFPNIWVHFKYERLQDCYCMNCGVIGHSKKECNKEMAMAAWNPDVPRYIHGLRVDQAKSLNRGEGRRQKQSKLQEGDEDTEARDIQDNNYERVEELQEFVASGVGRNLEEGRKKKGKIVASKNQEQLGAKKILEKIMTDLNEIRARREMNTNGPGPIKEGIEVGYWTEKQQENRKALTKK</sequence>
<evidence type="ECO:0000259" key="3">
    <source>
        <dbReference type="PROSITE" id="PS50158"/>
    </source>
</evidence>
<dbReference type="InterPro" id="IPR040256">
    <property type="entry name" value="At4g02000-like"/>
</dbReference>
<comment type="caution">
    <text evidence="4">The sequence shown here is derived from an EMBL/GenBank/DDBJ whole genome shotgun (WGS) entry which is preliminary data.</text>
</comment>
<feature type="compositionally biased region" description="Basic and acidic residues" evidence="2">
    <location>
        <begin position="127"/>
        <end position="143"/>
    </location>
</feature>
<evidence type="ECO:0000313" key="4">
    <source>
        <dbReference type="EMBL" id="RYR05788.1"/>
    </source>
</evidence>
<evidence type="ECO:0000313" key="5">
    <source>
        <dbReference type="Proteomes" id="UP000289738"/>
    </source>
</evidence>
<dbReference type="EMBL" id="SDMP01000016">
    <property type="protein sequence ID" value="RYR05788.1"/>
    <property type="molecule type" value="Genomic_DNA"/>
</dbReference>
<dbReference type="PANTHER" id="PTHR31286:SF167">
    <property type="entry name" value="OS09G0268800 PROTEIN"/>
    <property type="match status" value="1"/>
</dbReference>
<keyword evidence="1" id="KW-0863">Zinc-finger</keyword>
<keyword evidence="5" id="KW-1185">Reference proteome</keyword>
<evidence type="ECO:0000256" key="2">
    <source>
        <dbReference type="SAM" id="MobiDB-lite"/>
    </source>
</evidence>
<accession>A0A444YV64</accession>
<gene>
    <name evidence="4" type="ORF">Ahy_B06g085599</name>
</gene>
<feature type="region of interest" description="Disordered" evidence="2">
    <location>
        <begin position="127"/>
        <end position="156"/>
    </location>
</feature>
<feature type="domain" description="CCHC-type" evidence="3">
    <location>
        <begin position="87"/>
        <end position="100"/>
    </location>
</feature>
<dbReference type="PANTHER" id="PTHR31286">
    <property type="entry name" value="GLYCINE-RICH CELL WALL STRUCTURAL PROTEIN 1.8-LIKE"/>
    <property type="match status" value="1"/>
</dbReference>
<protein>
    <recommendedName>
        <fullName evidence="3">CCHC-type domain-containing protein</fullName>
    </recommendedName>
</protein>
<keyword evidence="1" id="KW-0862">Zinc</keyword>
<dbReference type="InterPro" id="IPR001878">
    <property type="entry name" value="Znf_CCHC"/>
</dbReference>
<dbReference type="Proteomes" id="UP000289738">
    <property type="component" value="Chromosome B06"/>
</dbReference>
<dbReference type="AlphaFoldDB" id="A0A444YV64"/>
<dbReference type="PROSITE" id="PS50158">
    <property type="entry name" value="ZF_CCHC"/>
    <property type="match status" value="1"/>
</dbReference>
<evidence type="ECO:0000256" key="1">
    <source>
        <dbReference type="PROSITE-ProRule" id="PRU00047"/>
    </source>
</evidence>
<reference evidence="4 5" key="1">
    <citation type="submission" date="2019-01" db="EMBL/GenBank/DDBJ databases">
        <title>Sequencing of cultivated peanut Arachis hypogaea provides insights into genome evolution and oil improvement.</title>
        <authorList>
            <person name="Chen X."/>
        </authorList>
    </citation>
    <scope>NUCLEOTIDE SEQUENCE [LARGE SCALE GENOMIC DNA]</scope>
    <source>
        <strain evidence="5">cv. Fuhuasheng</strain>
        <tissue evidence="4">Leaves</tissue>
    </source>
</reference>
<keyword evidence="1" id="KW-0479">Metal-binding</keyword>